<comment type="caution">
    <text evidence="4">The sequence shown here is derived from an EMBL/GenBank/DDBJ whole genome shotgun (WGS) entry which is preliminary data.</text>
</comment>
<dbReference type="InterPro" id="IPR027994">
    <property type="entry name" value="WxL_dom"/>
</dbReference>
<name>A0A9D1U494_9LACO</name>
<gene>
    <name evidence="4" type="ORF">H9875_00815</name>
</gene>
<reference evidence="4" key="2">
    <citation type="submission" date="2021-04" db="EMBL/GenBank/DDBJ databases">
        <authorList>
            <person name="Gilroy R."/>
        </authorList>
    </citation>
    <scope>NUCLEOTIDE SEQUENCE</scope>
    <source>
        <strain evidence="4">CHK173-259</strain>
    </source>
</reference>
<dbReference type="AlphaFoldDB" id="A0A9D1U494"/>
<reference evidence="4" key="1">
    <citation type="journal article" date="2021" name="PeerJ">
        <title>Extensive microbial diversity within the chicken gut microbiome revealed by metagenomics and culture.</title>
        <authorList>
            <person name="Gilroy R."/>
            <person name="Ravi A."/>
            <person name="Getino M."/>
            <person name="Pursley I."/>
            <person name="Horton D.L."/>
            <person name="Alikhan N.F."/>
            <person name="Baker D."/>
            <person name="Gharbi K."/>
            <person name="Hall N."/>
            <person name="Watson M."/>
            <person name="Adriaenssens E.M."/>
            <person name="Foster-Nyarko E."/>
            <person name="Jarju S."/>
            <person name="Secka A."/>
            <person name="Antonio M."/>
            <person name="Oren A."/>
            <person name="Chaudhuri R.R."/>
            <person name="La Ragione R."/>
            <person name="Hildebrand F."/>
            <person name="Pallen M.J."/>
        </authorList>
    </citation>
    <scope>NUCLEOTIDE SEQUENCE</scope>
    <source>
        <strain evidence="4">CHK173-259</strain>
    </source>
</reference>
<organism evidence="4 5">
    <name type="scientific">Candidatus Levilactobacillus faecigallinarum</name>
    <dbReference type="NCBI Taxonomy" id="2838638"/>
    <lineage>
        <taxon>Bacteria</taxon>
        <taxon>Bacillati</taxon>
        <taxon>Bacillota</taxon>
        <taxon>Bacilli</taxon>
        <taxon>Lactobacillales</taxon>
        <taxon>Lactobacillaceae</taxon>
        <taxon>Levilactobacillus</taxon>
    </lineage>
</organism>
<evidence type="ECO:0000313" key="4">
    <source>
        <dbReference type="EMBL" id="HIW71142.1"/>
    </source>
</evidence>
<sequence>MNKKVSSILLASALMLGSFVPVVANADGLSGKTQSEITFAKPDANIDPVDPENPGTTDPGNPGGTEPGGDLTFIYVSPSMKFGTAATESDGTLTKDSDGKLTIGTIKDGGLVNAIETTANAKTYYPVVTTRDLGATKDNPNLVTEVSDTRGTNAGWTISVSADAMVSGSNSLEGATLSLGGSTATIKNSAKTDGTDAGITGKDQQITLPGTGASSSATIYSAKPESGVLNTAFQLAPENIKLSNIPANVKAGTYSGNVNWTLSDTPGA</sequence>
<feature type="region of interest" description="Disordered" evidence="1">
    <location>
        <begin position="41"/>
        <end position="69"/>
    </location>
</feature>
<feature type="signal peptide" evidence="2">
    <location>
        <begin position="1"/>
        <end position="26"/>
    </location>
</feature>
<feature type="chain" id="PRO_5038386784" evidence="2">
    <location>
        <begin position="27"/>
        <end position="268"/>
    </location>
</feature>
<accession>A0A9D1U494</accession>
<feature type="domain" description="WxL" evidence="3">
    <location>
        <begin position="30"/>
        <end position="266"/>
    </location>
</feature>
<dbReference type="Pfam" id="PF13731">
    <property type="entry name" value="WxL"/>
    <property type="match status" value="1"/>
</dbReference>
<dbReference type="EMBL" id="DXGJ01000009">
    <property type="protein sequence ID" value="HIW71142.1"/>
    <property type="molecule type" value="Genomic_DNA"/>
</dbReference>
<evidence type="ECO:0000256" key="1">
    <source>
        <dbReference type="SAM" id="MobiDB-lite"/>
    </source>
</evidence>
<dbReference type="Proteomes" id="UP000886822">
    <property type="component" value="Unassembled WGS sequence"/>
</dbReference>
<evidence type="ECO:0000313" key="5">
    <source>
        <dbReference type="Proteomes" id="UP000886822"/>
    </source>
</evidence>
<evidence type="ECO:0000256" key="2">
    <source>
        <dbReference type="SAM" id="SignalP"/>
    </source>
</evidence>
<evidence type="ECO:0000259" key="3">
    <source>
        <dbReference type="Pfam" id="PF13731"/>
    </source>
</evidence>
<proteinExistence type="predicted"/>
<protein>
    <submittedName>
        <fullName evidence="4">WxL domain-containing protein</fullName>
    </submittedName>
</protein>
<keyword evidence="2" id="KW-0732">Signal</keyword>